<organism evidence="1 2">
    <name type="scientific">Pseudomonas monteilii SB3101</name>
    <dbReference type="NCBI Taxonomy" id="1435058"/>
    <lineage>
        <taxon>Bacteria</taxon>
        <taxon>Pseudomonadati</taxon>
        <taxon>Pseudomonadota</taxon>
        <taxon>Gammaproteobacteria</taxon>
        <taxon>Pseudomonadales</taxon>
        <taxon>Pseudomonadaceae</taxon>
        <taxon>Pseudomonas</taxon>
    </lineage>
</organism>
<proteinExistence type="predicted"/>
<dbReference type="EMBL" id="CP006979">
    <property type="protein sequence ID" value="AHC91057.1"/>
    <property type="molecule type" value="Genomic_DNA"/>
</dbReference>
<name>V9V8L3_9PSED</name>
<evidence type="ECO:0000313" key="1">
    <source>
        <dbReference type="EMBL" id="AHC91057.1"/>
    </source>
</evidence>
<gene>
    <name evidence="1" type="ORF">X970_09510</name>
</gene>
<dbReference type="AlphaFoldDB" id="V9V8L3"/>
<reference evidence="1 2" key="1">
    <citation type="submission" date="2013-12" db="EMBL/GenBank/DDBJ databases">
        <title>Complete Genomes of Pseudomonas monteilii SB3078 and SB3101, two Benzene, Toluene and Ethylbenzene Degrading Bacteria used for Bioaugmentation.</title>
        <authorList>
            <person name="Dueholm M.S."/>
            <person name="Albertsen M."/>
            <person name="D'Imperio S."/>
            <person name="Tale V.P."/>
            <person name="Lewis D."/>
            <person name="Nilsen P.H."/>
            <person name="Nielsen J.L."/>
        </authorList>
    </citation>
    <scope>NUCLEOTIDE SEQUENCE [LARGE SCALE GENOMIC DNA]</scope>
    <source>
        <strain evidence="1 2">SB3101</strain>
    </source>
</reference>
<dbReference type="KEGG" id="pmot:X970_09510"/>
<dbReference type="Proteomes" id="UP000018660">
    <property type="component" value="Chromosome"/>
</dbReference>
<protein>
    <submittedName>
        <fullName evidence="1">Uncharacterized protein</fullName>
    </submittedName>
</protein>
<accession>V9V8L3</accession>
<sequence>MYAIAMRPRAINNEKRLARIVSHAVCADGAARNIDRARHMALRKRLAAPYIYQHIVDITRPLATFNIRTIRLERQTAAEMKQGIGWACGRIFADQAWHGFHSSVEGAPIVGSPPVSLQWRI</sequence>
<evidence type="ECO:0000313" key="2">
    <source>
        <dbReference type="Proteomes" id="UP000018660"/>
    </source>
</evidence>
<dbReference type="HOGENOM" id="CLU_2036002_0_0_6"/>